<dbReference type="Pfam" id="PF00005">
    <property type="entry name" value="ABC_tran"/>
    <property type="match status" value="1"/>
</dbReference>
<keyword evidence="8" id="KW-1185">Reference proteome</keyword>
<proteinExistence type="inferred from homology"/>
<dbReference type="PROSITE" id="PS50893">
    <property type="entry name" value="ABC_TRANSPORTER_2"/>
    <property type="match status" value="1"/>
</dbReference>
<comment type="similarity">
    <text evidence="1">Belongs to the ABC transporter superfamily.</text>
</comment>
<evidence type="ECO:0000313" key="7">
    <source>
        <dbReference type="EMBL" id="NKQ58057.1"/>
    </source>
</evidence>
<dbReference type="InterPro" id="IPR017871">
    <property type="entry name" value="ABC_transporter-like_CS"/>
</dbReference>
<dbReference type="PANTHER" id="PTHR43820:SF4">
    <property type="entry name" value="HIGH-AFFINITY BRANCHED-CHAIN AMINO ACID TRANSPORT ATP-BINDING PROTEIN LIVF"/>
    <property type="match status" value="1"/>
</dbReference>
<sequence>MSAVLRLAGMTSGYGAVAAVRDLDLEVGEGEVVGLLGPNGAGKTTTLLTISGLLQPSRGSIELLGQDLAGRRPHRVARMGVGHVPEDKSLFYQLTVRDNLALGTRTLRRDLDQVTSWFPELARLLNRKAGLLSGGEQQMLALARTLIRRPRILLIDEMSMGLAPIIVERLFGMIGDIQRETGLSVLLVEQHVAMALGACERVYVLNHGQCMFEGAVQVLRKDPALLEAAYLGTSAVGQTA</sequence>
<dbReference type="SMART" id="SM00382">
    <property type="entry name" value="AAA"/>
    <property type="match status" value="1"/>
</dbReference>
<organism evidence="7 8">
    <name type="scientific">Amycolatopsis acididurans</name>
    <dbReference type="NCBI Taxonomy" id="2724524"/>
    <lineage>
        <taxon>Bacteria</taxon>
        <taxon>Bacillati</taxon>
        <taxon>Actinomycetota</taxon>
        <taxon>Actinomycetes</taxon>
        <taxon>Pseudonocardiales</taxon>
        <taxon>Pseudonocardiaceae</taxon>
        <taxon>Amycolatopsis</taxon>
    </lineage>
</organism>
<evidence type="ECO:0000313" key="8">
    <source>
        <dbReference type="Proteomes" id="UP000715441"/>
    </source>
</evidence>
<evidence type="ECO:0000256" key="2">
    <source>
        <dbReference type="ARBA" id="ARBA00022448"/>
    </source>
</evidence>
<keyword evidence="4 7" id="KW-0067">ATP-binding</keyword>
<dbReference type="GO" id="GO:0005524">
    <property type="term" value="F:ATP binding"/>
    <property type="evidence" value="ECO:0007669"/>
    <property type="project" value="UniProtKB-KW"/>
</dbReference>
<feature type="domain" description="ABC transporter" evidence="6">
    <location>
        <begin position="5"/>
        <end position="232"/>
    </location>
</feature>
<dbReference type="PANTHER" id="PTHR43820">
    <property type="entry name" value="HIGH-AFFINITY BRANCHED-CHAIN AMINO ACID TRANSPORT ATP-BINDING PROTEIN LIVF"/>
    <property type="match status" value="1"/>
</dbReference>
<gene>
    <name evidence="7" type="ORF">HFP15_34875</name>
</gene>
<keyword evidence="2" id="KW-0813">Transport</keyword>
<dbReference type="PROSITE" id="PS00211">
    <property type="entry name" value="ABC_TRANSPORTER_1"/>
    <property type="match status" value="1"/>
</dbReference>
<dbReference type="SUPFAM" id="SSF52540">
    <property type="entry name" value="P-loop containing nucleoside triphosphate hydrolases"/>
    <property type="match status" value="1"/>
</dbReference>
<dbReference type="Proteomes" id="UP000715441">
    <property type="component" value="Unassembled WGS sequence"/>
</dbReference>
<name>A0ABX1JIJ2_9PSEU</name>
<reference evidence="7 8" key="1">
    <citation type="submission" date="2020-04" db="EMBL/GenBank/DDBJ databases">
        <title>Novel species.</title>
        <authorList>
            <person name="Teo W.F.A."/>
            <person name="Lipun K."/>
            <person name="Srisuk N."/>
            <person name="Duangmal K."/>
        </authorList>
    </citation>
    <scope>NUCLEOTIDE SEQUENCE [LARGE SCALE GENOMIC DNA]</scope>
    <source>
        <strain evidence="7 8">K13G38</strain>
    </source>
</reference>
<dbReference type="InterPro" id="IPR052156">
    <property type="entry name" value="BCAA_Transport_ATP-bd_LivF"/>
</dbReference>
<dbReference type="RefSeq" id="WP_168521515.1">
    <property type="nucleotide sequence ID" value="NZ_JAAXLS010000047.1"/>
</dbReference>
<keyword evidence="3" id="KW-0547">Nucleotide-binding</keyword>
<dbReference type="InterPro" id="IPR003593">
    <property type="entry name" value="AAA+_ATPase"/>
</dbReference>
<dbReference type="InterPro" id="IPR027417">
    <property type="entry name" value="P-loop_NTPase"/>
</dbReference>
<accession>A0ABX1JIJ2</accession>
<comment type="caution">
    <text evidence="7">The sequence shown here is derived from an EMBL/GenBank/DDBJ whole genome shotgun (WGS) entry which is preliminary data.</text>
</comment>
<protein>
    <submittedName>
        <fullName evidence="7">ABC transporter ATP-binding protein</fullName>
    </submittedName>
</protein>
<evidence type="ECO:0000256" key="5">
    <source>
        <dbReference type="ARBA" id="ARBA00022970"/>
    </source>
</evidence>
<dbReference type="EMBL" id="JAAXLS010000047">
    <property type="protein sequence ID" value="NKQ58057.1"/>
    <property type="molecule type" value="Genomic_DNA"/>
</dbReference>
<evidence type="ECO:0000259" key="6">
    <source>
        <dbReference type="PROSITE" id="PS50893"/>
    </source>
</evidence>
<evidence type="ECO:0000256" key="4">
    <source>
        <dbReference type="ARBA" id="ARBA00022840"/>
    </source>
</evidence>
<dbReference type="CDD" id="cd03224">
    <property type="entry name" value="ABC_TM1139_LivF_branched"/>
    <property type="match status" value="1"/>
</dbReference>
<evidence type="ECO:0000256" key="1">
    <source>
        <dbReference type="ARBA" id="ARBA00005417"/>
    </source>
</evidence>
<evidence type="ECO:0000256" key="3">
    <source>
        <dbReference type="ARBA" id="ARBA00022741"/>
    </source>
</evidence>
<dbReference type="Gene3D" id="3.40.50.300">
    <property type="entry name" value="P-loop containing nucleotide triphosphate hydrolases"/>
    <property type="match status" value="1"/>
</dbReference>
<keyword evidence="5" id="KW-0029">Amino-acid transport</keyword>
<dbReference type="InterPro" id="IPR003439">
    <property type="entry name" value="ABC_transporter-like_ATP-bd"/>
</dbReference>